<dbReference type="AlphaFoldDB" id="A0A162K0E5"/>
<evidence type="ECO:0000259" key="6">
    <source>
        <dbReference type="SMART" id="SM00226"/>
    </source>
</evidence>
<evidence type="ECO:0000256" key="2">
    <source>
        <dbReference type="ARBA" id="ARBA00013064"/>
    </source>
</evidence>
<dbReference type="Proteomes" id="UP000075787">
    <property type="component" value="Unassembled WGS sequence"/>
</dbReference>
<comment type="caution">
    <text evidence="7">The sequence shown here is derived from an EMBL/GenBank/DDBJ whole genome shotgun (WGS) entry which is preliminary data.</text>
</comment>
<dbReference type="EMBL" id="LPZR01000203">
    <property type="protein sequence ID" value="KYO50231.1"/>
    <property type="molecule type" value="Genomic_DNA"/>
</dbReference>
<accession>A0A162K0E5</accession>
<dbReference type="InterPro" id="IPR036196">
    <property type="entry name" value="Ptyr_pPase_sf"/>
</dbReference>
<dbReference type="SMART" id="SM00226">
    <property type="entry name" value="LMWPc"/>
    <property type="match status" value="1"/>
</dbReference>
<dbReference type="GeneID" id="97240232"/>
<evidence type="ECO:0000313" key="8">
    <source>
        <dbReference type="Proteomes" id="UP000075787"/>
    </source>
</evidence>
<dbReference type="SUPFAM" id="SSF52788">
    <property type="entry name" value="Phosphotyrosine protein phosphatases I"/>
    <property type="match status" value="1"/>
</dbReference>
<dbReference type="OrthoDB" id="9784339at2"/>
<evidence type="ECO:0000313" key="7">
    <source>
        <dbReference type="EMBL" id="KYO50231.1"/>
    </source>
</evidence>
<dbReference type="Gene3D" id="3.40.50.2300">
    <property type="match status" value="1"/>
</dbReference>
<proteinExistence type="inferred from homology"/>
<feature type="active site" evidence="5">
    <location>
        <position position="18"/>
    </location>
</feature>
<dbReference type="Pfam" id="PF01451">
    <property type="entry name" value="LMWPc"/>
    <property type="match status" value="1"/>
</dbReference>
<dbReference type="GO" id="GO:0004725">
    <property type="term" value="F:protein tyrosine phosphatase activity"/>
    <property type="evidence" value="ECO:0007669"/>
    <property type="project" value="UniProtKB-EC"/>
</dbReference>
<protein>
    <recommendedName>
        <fullName evidence="2">protein-tyrosine-phosphatase</fullName>
        <ecNumber evidence="2">3.1.3.48</ecNumber>
    </recommendedName>
</protein>
<organism evidence="7 8">
    <name type="scientific">Tistrella mobilis</name>
    <dbReference type="NCBI Taxonomy" id="171437"/>
    <lineage>
        <taxon>Bacteria</taxon>
        <taxon>Pseudomonadati</taxon>
        <taxon>Pseudomonadota</taxon>
        <taxon>Alphaproteobacteria</taxon>
        <taxon>Geminicoccales</taxon>
        <taxon>Geminicoccaceae</taxon>
        <taxon>Tistrella</taxon>
    </lineage>
</organism>
<feature type="domain" description="Phosphotyrosine protein phosphatase I" evidence="6">
    <location>
        <begin position="6"/>
        <end position="153"/>
    </location>
</feature>
<evidence type="ECO:0000256" key="1">
    <source>
        <dbReference type="ARBA" id="ARBA00011063"/>
    </source>
</evidence>
<gene>
    <name evidence="7" type="ORF">AUP44_13905</name>
</gene>
<dbReference type="CDD" id="cd16343">
    <property type="entry name" value="LMWPTP"/>
    <property type="match status" value="1"/>
</dbReference>
<dbReference type="RefSeq" id="WP_014743932.1">
    <property type="nucleotide sequence ID" value="NZ_CP121027.1"/>
</dbReference>
<keyword evidence="4" id="KW-0904">Protein phosphatase</keyword>
<dbReference type="InterPro" id="IPR017867">
    <property type="entry name" value="Tyr_phospatase_low_mol_wt"/>
</dbReference>
<evidence type="ECO:0000256" key="5">
    <source>
        <dbReference type="PIRSR" id="PIRSR617867-1"/>
    </source>
</evidence>
<sequence length="157" mass="16505">MATTPPAILFVCLGNICRSPLAEAAMRRAAAAAELEVVIDSAGIGGWHAGEMPDGRARAVAARHGIDISGYRARQVKGSDFTRFTHLVAMDHENLEALRRLAPAGATAELSLMLDHVPGRLGQAVADPYYGADAGFDLTWAQVTAGAEGLVARLRQG</sequence>
<evidence type="ECO:0000256" key="3">
    <source>
        <dbReference type="ARBA" id="ARBA00022801"/>
    </source>
</evidence>
<dbReference type="OMA" id="QGEWHVE"/>
<keyword evidence="3" id="KW-0378">Hydrolase</keyword>
<feature type="active site" description="Proton donor" evidence="5">
    <location>
        <position position="127"/>
    </location>
</feature>
<evidence type="ECO:0000256" key="4">
    <source>
        <dbReference type="ARBA" id="ARBA00022912"/>
    </source>
</evidence>
<feature type="active site" description="Nucleophile" evidence="5">
    <location>
        <position position="12"/>
    </location>
</feature>
<comment type="similarity">
    <text evidence="1">Belongs to the low molecular weight phosphotyrosine protein phosphatase family.</text>
</comment>
<dbReference type="PANTHER" id="PTHR11717">
    <property type="entry name" value="LOW MOLECULAR WEIGHT PROTEIN TYROSINE PHOSPHATASE"/>
    <property type="match status" value="1"/>
</dbReference>
<dbReference type="InterPro" id="IPR050438">
    <property type="entry name" value="LMW_PTPase"/>
</dbReference>
<dbReference type="PANTHER" id="PTHR11717:SF7">
    <property type="entry name" value="LOW MOLECULAR WEIGHT PHOSPHOTYROSINE PROTEIN PHOSPHATASE"/>
    <property type="match status" value="1"/>
</dbReference>
<dbReference type="EC" id="3.1.3.48" evidence="2"/>
<dbReference type="InterPro" id="IPR023485">
    <property type="entry name" value="Ptyr_pPase"/>
</dbReference>
<name>A0A162K0E5_9PROT</name>
<dbReference type="PRINTS" id="PR00719">
    <property type="entry name" value="LMWPTPASE"/>
</dbReference>
<reference evidence="7 8" key="1">
    <citation type="submission" date="2015-12" db="EMBL/GenBank/DDBJ databases">
        <title>Genome sequence of Tistrella mobilis MCCC 1A02139.</title>
        <authorList>
            <person name="Lu L."/>
            <person name="Lai Q."/>
            <person name="Shao Z."/>
            <person name="Qian P."/>
        </authorList>
    </citation>
    <scope>NUCLEOTIDE SEQUENCE [LARGE SCALE GENOMIC DNA]</scope>
    <source>
        <strain evidence="7 8">MCCC 1A02139</strain>
    </source>
</reference>